<sequence length="465" mass="50381">MSHIKVVDQLIEEKKELFMDMSDRVWDFAETAFLEKQSADYIVSKLEEQGFEVERGVAGIETAFVGTFGSGAPVVGFLGEYDALPGLSQEKGVAEHKPIVKGGNGHGCGHNLLGTGSFAAAIAVKDYMEKHGIEGTVKYFGCPAEEFGDGKAFMAKEGVFDELDFALCWHPAPINSVFKMNVLAVNQVYFRFKGRSAHAAASPHLGRSALDAVELMNIGVNYLREHIIPEARVHYAVTNTGGDAPNVVQSDAEVLYLIRAPKVSQVQSIYERVCKIAEGAALMTETELEIVFDSGSSDMVENHTLDSVMEKNLYELEPPQFSEDEVAFAEKIRETLSEEERNTLWASGIEGVALTDFVIDREAQDSSAGSTDVADVSWIAPTTQALTTCIANGTALHSWQAVSQVGTSIGQKGMLYAGKVMAATALDVMQDPELLQKAKTEHSQVAGKDRYISPIPDGVKAGLTE</sequence>
<dbReference type="GO" id="GO:0046657">
    <property type="term" value="P:folic acid catabolic process"/>
    <property type="evidence" value="ECO:0007669"/>
    <property type="project" value="TreeGrafter"/>
</dbReference>
<dbReference type="PANTHER" id="PTHR30575:SF0">
    <property type="entry name" value="XAA-ARG DIPEPTIDASE"/>
    <property type="match status" value="1"/>
</dbReference>
<dbReference type="CDD" id="cd05673">
    <property type="entry name" value="M20_Acy1L2_AbgB"/>
    <property type="match status" value="1"/>
</dbReference>
<dbReference type="PANTHER" id="PTHR30575">
    <property type="entry name" value="PEPTIDASE M20"/>
    <property type="match status" value="1"/>
</dbReference>
<dbReference type="InterPro" id="IPR002933">
    <property type="entry name" value="Peptidase_M20"/>
</dbReference>
<dbReference type="NCBIfam" id="TIGR01891">
    <property type="entry name" value="amidohydrolases"/>
    <property type="match status" value="1"/>
</dbReference>
<dbReference type="Pfam" id="PF07687">
    <property type="entry name" value="M20_dimer"/>
    <property type="match status" value="1"/>
</dbReference>
<reference evidence="2 3" key="1">
    <citation type="submission" date="2016-10" db="EMBL/GenBank/DDBJ databases">
        <authorList>
            <person name="de Groot N.N."/>
        </authorList>
    </citation>
    <scope>NUCLEOTIDE SEQUENCE [LARGE SCALE GENOMIC DNA]</scope>
    <source>
        <strain evidence="2 3">DSM 21633</strain>
    </source>
</reference>
<feature type="domain" description="Peptidase M20 dimerisation" evidence="1">
    <location>
        <begin position="190"/>
        <end position="278"/>
    </location>
</feature>
<dbReference type="GO" id="GO:0005737">
    <property type="term" value="C:cytoplasm"/>
    <property type="evidence" value="ECO:0007669"/>
    <property type="project" value="TreeGrafter"/>
</dbReference>
<dbReference type="EMBL" id="FOES01000028">
    <property type="protein sequence ID" value="SEQ81670.1"/>
    <property type="molecule type" value="Genomic_DNA"/>
</dbReference>
<dbReference type="AlphaFoldDB" id="A0A1H9J467"/>
<dbReference type="Pfam" id="PF01546">
    <property type="entry name" value="Peptidase_M20"/>
    <property type="match status" value="1"/>
</dbReference>
<evidence type="ECO:0000313" key="2">
    <source>
        <dbReference type="EMBL" id="SEQ81670.1"/>
    </source>
</evidence>
<dbReference type="Gene3D" id="3.30.70.360">
    <property type="match status" value="1"/>
</dbReference>
<protein>
    <submittedName>
        <fullName evidence="2">Aminobenzoyl-glutamate utilization protein B</fullName>
    </submittedName>
</protein>
<dbReference type="SUPFAM" id="SSF53187">
    <property type="entry name" value="Zn-dependent exopeptidases"/>
    <property type="match status" value="1"/>
</dbReference>
<dbReference type="FunFam" id="3.30.70.360:FF:000004">
    <property type="entry name" value="Peptidase M20 domain-containing protein 2"/>
    <property type="match status" value="1"/>
</dbReference>
<dbReference type="GO" id="GO:0071713">
    <property type="term" value="F:para-aminobenzoyl-glutamate hydrolase activity"/>
    <property type="evidence" value="ECO:0007669"/>
    <property type="project" value="TreeGrafter"/>
</dbReference>
<dbReference type="RefSeq" id="WP_091774422.1">
    <property type="nucleotide sequence ID" value="NZ_FOES01000028.1"/>
</dbReference>
<dbReference type="Proteomes" id="UP000199427">
    <property type="component" value="Unassembled WGS sequence"/>
</dbReference>
<dbReference type="InterPro" id="IPR017439">
    <property type="entry name" value="Amidohydrolase"/>
</dbReference>
<proteinExistence type="predicted"/>
<gene>
    <name evidence="2" type="ORF">SAMN05216362_12838</name>
</gene>
<dbReference type="InterPro" id="IPR036264">
    <property type="entry name" value="Bact_exopeptidase_dim_dom"/>
</dbReference>
<dbReference type="InterPro" id="IPR017145">
    <property type="entry name" value="Aminobenzoyl-glu_utiliz_pB"/>
</dbReference>
<dbReference type="SUPFAM" id="SSF55031">
    <property type="entry name" value="Bacterial exopeptidase dimerisation domain"/>
    <property type="match status" value="1"/>
</dbReference>
<dbReference type="PIRSF" id="PIRSF037227">
    <property type="entry name" value="Aminobenzoyl-glu_utiliz_pB"/>
    <property type="match status" value="1"/>
</dbReference>
<evidence type="ECO:0000259" key="1">
    <source>
        <dbReference type="Pfam" id="PF07687"/>
    </source>
</evidence>
<dbReference type="Gene3D" id="3.40.630.10">
    <property type="entry name" value="Zn peptidases"/>
    <property type="match status" value="1"/>
</dbReference>
<name>A0A1H9J467_9BACI</name>
<dbReference type="InterPro" id="IPR052030">
    <property type="entry name" value="Peptidase_M20/M20A_hydrolases"/>
</dbReference>
<dbReference type="OrthoDB" id="9781032at2"/>
<keyword evidence="3" id="KW-1185">Reference proteome</keyword>
<dbReference type="GO" id="GO:0016805">
    <property type="term" value="F:dipeptidase activity"/>
    <property type="evidence" value="ECO:0007669"/>
    <property type="project" value="TreeGrafter"/>
</dbReference>
<dbReference type="STRING" id="571933.SAMN05216362_12838"/>
<dbReference type="InterPro" id="IPR011650">
    <property type="entry name" value="Peptidase_M20_dimer"/>
</dbReference>
<evidence type="ECO:0000313" key="3">
    <source>
        <dbReference type="Proteomes" id="UP000199427"/>
    </source>
</evidence>
<organism evidence="2 3">
    <name type="scientific">Piscibacillus halophilus</name>
    <dbReference type="NCBI Taxonomy" id="571933"/>
    <lineage>
        <taxon>Bacteria</taxon>
        <taxon>Bacillati</taxon>
        <taxon>Bacillota</taxon>
        <taxon>Bacilli</taxon>
        <taxon>Bacillales</taxon>
        <taxon>Bacillaceae</taxon>
        <taxon>Piscibacillus</taxon>
    </lineage>
</organism>
<accession>A0A1H9J467</accession>